<protein>
    <recommendedName>
        <fullName evidence="1">Myb/SANT-like domain-containing protein</fullName>
    </recommendedName>
</protein>
<gene>
    <name evidence="2" type="ORF">DFH05DRAFT_1363854</name>
</gene>
<dbReference type="Proteomes" id="UP001142393">
    <property type="component" value="Unassembled WGS sequence"/>
</dbReference>
<proteinExistence type="predicted"/>
<evidence type="ECO:0000259" key="1">
    <source>
        <dbReference type="Pfam" id="PF12776"/>
    </source>
</evidence>
<dbReference type="Pfam" id="PF12776">
    <property type="entry name" value="Myb_DNA-bind_3"/>
    <property type="match status" value="1"/>
</dbReference>
<keyword evidence="3" id="KW-1185">Reference proteome</keyword>
<accession>A0A9W8P0P5</accession>
<name>A0A9W8P0P5_9AGAR</name>
<feature type="non-terminal residue" evidence="2">
    <location>
        <position position="1"/>
    </location>
</feature>
<sequence>STEDDRTMVDVLLEQKANGFATDNGWKEPALKAVVNALVGSEAVSGGTPKTVRSIRDHWSQLKKKYDAFHTLISLSGWGWDSENHRVQAMDE</sequence>
<dbReference type="AlphaFoldDB" id="A0A9W8P0P5"/>
<dbReference type="EMBL" id="JANVFU010000006">
    <property type="protein sequence ID" value="KAJ3744591.1"/>
    <property type="molecule type" value="Genomic_DNA"/>
</dbReference>
<feature type="non-terminal residue" evidence="2">
    <location>
        <position position="92"/>
    </location>
</feature>
<feature type="domain" description="Myb/SANT-like" evidence="1">
    <location>
        <begin position="2"/>
        <end position="92"/>
    </location>
</feature>
<organism evidence="2 3">
    <name type="scientific">Lentinula detonsa</name>
    <dbReference type="NCBI Taxonomy" id="2804962"/>
    <lineage>
        <taxon>Eukaryota</taxon>
        <taxon>Fungi</taxon>
        <taxon>Dikarya</taxon>
        <taxon>Basidiomycota</taxon>
        <taxon>Agaricomycotina</taxon>
        <taxon>Agaricomycetes</taxon>
        <taxon>Agaricomycetidae</taxon>
        <taxon>Agaricales</taxon>
        <taxon>Marasmiineae</taxon>
        <taxon>Omphalotaceae</taxon>
        <taxon>Lentinula</taxon>
    </lineage>
</organism>
<reference evidence="2 3" key="1">
    <citation type="journal article" date="2023" name="Proc. Natl. Acad. Sci. U.S.A.">
        <title>A global phylogenomic analysis of the shiitake genus Lentinula.</title>
        <authorList>
            <person name="Sierra-Patev S."/>
            <person name="Min B."/>
            <person name="Naranjo-Ortiz M."/>
            <person name="Looney B."/>
            <person name="Konkel Z."/>
            <person name="Slot J.C."/>
            <person name="Sakamoto Y."/>
            <person name="Steenwyk J.L."/>
            <person name="Rokas A."/>
            <person name="Carro J."/>
            <person name="Camarero S."/>
            <person name="Ferreira P."/>
            <person name="Molpeceres G."/>
            <person name="Ruiz-Duenas F.J."/>
            <person name="Serrano A."/>
            <person name="Henrissat B."/>
            <person name="Drula E."/>
            <person name="Hughes K.W."/>
            <person name="Mata J.L."/>
            <person name="Ishikawa N.K."/>
            <person name="Vargas-Isla R."/>
            <person name="Ushijima S."/>
            <person name="Smith C.A."/>
            <person name="Donoghue J."/>
            <person name="Ahrendt S."/>
            <person name="Andreopoulos W."/>
            <person name="He G."/>
            <person name="LaButti K."/>
            <person name="Lipzen A."/>
            <person name="Ng V."/>
            <person name="Riley R."/>
            <person name="Sandor L."/>
            <person name="Barry K."/>
            <person name="Martinez A.T."/>
            <person name="Xiao Y."/>
            <person name="Gibbons J.G."/>
            <person name="Terashima K."/>
            <person name="Grigoriev I.V."/>
            <person name="Hibbett D."/>
        </authorList>
    </citation>
    <scope>NUCLEOTIDE SEQUENCE [LARGE SCALE GENOMIC DNA]</scope>
    <source>
        <strain evidence="2 3">TFB7810</strain>
    </source>
</reference>
<evidence type="ECO:0000313" key="3">
    <source>
        <dbReference type="Proteomes" id="UP001142393"/>
    </source>
</evidence>
<dbReference type="InterPro" id="IPR024752">
    <property type="entry name" value="Myb/SANT-like_dom"/>
</dbReference>
<comment type="caution">
    <text evidence="2">The sequence shown here is derived from an EMBL/GenBank/DDBJ whole genome shotgun (WGS) entry which is preliminary data.</text>
</comment>
<evidence type="ECO:0000313" key="2">
    <source>
        <dbReference type="EMBL" id="KAJ3744591.1"/>
    </source>
</evidence>